<evidence type="ECO:0000256" key="8">
    <source>
        <dbReference type="ARBA" id="ARBA00023170"/>
    </source>
</evidence>
<proteinExistence type="inferred from homology"/>
<dbReference type="Gene3D" id="1.20.1070.10">
    <property type="entry name" value="Rhodopsin 7-helix transmembrane proteins"/>
    <property type="match status" value="1"/>
</dbReference>
<dbReference type="InterPro" id="IPR051384">
    <property type="entry name" value="Mth_GPCR"/>
</dbReference>
<keyword evidence="7 10" id="KW-0472">Membrane</keyword>
<comment type="similarity">
    <text evidence="2">Belongs to the G-protein coupled receptor 2 family. Mth subfamily.</text>
</comment>
<evidence type="ECO:0000313" key="14">
    <source>
        <dbReference type="Proteomes" id="UP001314205"/>
    </source>
</evidence>
<dbReference type="GO" id="GO:0008528">
    <property type="term" value="F:G protein-coupled peptide receptor activity"/>
    <property type="evidence" value="ECO:0007669"/>
    <property type="project" value="TreeGrafter"/>
</dbReference>
<feature type="domain" description="G-protein coupled receptors family 2 profile 2" evidence="12">
    <location>
        <begin position="176"/>
        <end position="442"/>
    </location>
</feature>
<dbReference type="GO" id="GO:0005886">
    <property type="term" value="C:plasma membrane"/>
    <property type="evidence" value="ECO:0007669"/>
    <property type="project" value="TreeGrafter"/>
</dbReference>
<sequence length="486" mass="56098">MTVRGHIAVFFIIVVNINVNYAEESVHTENGENTQERDMCENKKCVFKCCPRNYIIRRESCVRAPEGFNIDFSNVDIYDENIKKTGRSVKDVFLIHVGNNFDETMTISDVPYTQSYLTEDGNLQIAFKLPNAFTRWRSLNKDYFCLDYEALDANMTVIKPIFRVAFKKEQTQDKNGFYFKASALLVSCAFLVAVLVVYSILPELRTLGGKVLMACVASLFSAYMLLATMMLMTLNNENITIVNCISLTSAIYFFFMASFFWMNVMSWDIWWSFRGFAKIRPINRRGDSFKYLIYSIYAWGLPFGMLVMFVVLNQIQVAGIISPSVPKFGCFIDGPEKMLYFYVPMLVLLICNWVLFLMTAFNIWRINKSSTMVNSAAAGTPAAHRAQRQRFLVYIKLSVVMGISFVLEVTSTQAPQLAIWYITDMYNMLIGVTIFFIFVCKRKIFRMLSEKFQKSREAKQRFNASETNVTYIDEHKEQFLLQNKSA</sequence>
<evidence type="ECO:0000256" key="6">
    <source>
        <dbReference type="ARBA" id="ARBA00023040"/>
    </source>
</evidence>
<dbReference type="PANTHER" id="PTHR47154:SF2">
    <property type="entry name" value="G-PROTEIN COUPLED RECEPTOR MTH-RELATED"/>
    <property type="match status" value="1"/>
</dbReference>
<keyword evidence="6" id="KW-0297">G-protein coupled receptor</keyword>
<keyword evidence="9" id="KW-0807">Transducer</keyword>
<dbReference type="InterPro" id="IPR017981">
    <property type="entry name" value="GPCR_2-like_7TM"/>
</dbReference>
<reference evidence="13 14" key="1">
    <citation type="submission" date="2023-11" db="EMBL/GenBank/DDBJ databases">
        <authorList>
            <person name="Hedman E."/>
            <person name="Englund M."/>
            <person name="Stromberg M."/>
            <person name="Nyberg Akerstrom W."/>
            <person name="Nylinder S."/>
            <person name="Jareborg N."/>
            <person name="Kallberg Y."/>
            <person name="Kronander E."/>
        </authorList>
    </citation>
    <scope>NUCLEOTIDE SEQUENCE [LARGE SCALE GENOMIC DNA]</scope>
</reference>
<dbReference type="GO" id="GO:0012505">
    <property type="term" value="C:endomembrane system"/>
    <property type="evidence" value="ECO:0007669"/>
    <property type="project" value="UniProtKB-SubCell"/>
</dbReference>
<evidence type="ECO:0000256" key="9">
    <source>
        <dbReference type="ARBA" id="ARBA00023224"/>
    </source>
</evidence>
<dbReference type="GO" id="GO:0007166">
    <property type="term" value="P:cell surface receptor signaling pathway"/>
    <property type="evidence" value="ECO:0007669"/>
    <property type="project" value="InterPro"/>
</dbReference>
<dbReference type="CDD" id="cd15039">
    <property type="entry name" value="7tmB3_Methuselah-like"/>
    <property type="match status" value="1"/>
</dbReference>
<evidence type="ECO:0000259" key="12">
    <source>
        <dbReference type="PROSITE" id="PS50261"/>
    </source>
</evidence>
<evidence type="ECO:0000256" key="7">
    <source>
        <dbReference type="ARBA" id="ARBA00023136"/>
    </source>
</evidence>
<name>A0AAV1KBP5_9NEOP</name>
<dbReference type="Gene3D" id="2.170.180.11">
    <property type="entry name" value="Methuselah ectodomain, domain 2"/>
    <property type="match status" value="1"/>
</dbReference>
<feature type="transmembrane region" description="Helical" evidence="10">
    <location>
        <begin position="211"/>
        <end position="231"/>
    </location>
</feature>
<comment type="caution">
    <text evidence="13">The sequence shown here is derived from an EMBL/GenBank/DDBJ whole genome shotgun (WGS) entry which is preliminary data.</text>
</comment>
<feature type="signal peptide" evidence="11">
    <location>
        <begin position="1"/>
        <end position="22"/>
    </location>
</feature>
<evidence type="ECO:0000256" key="2">
    <source>
        <dbReference type="ARBA" id="ARBA00008979"/>
    </source>
</evidence>
<gene>
    <name evidence="13" type="ORF">PARMNEM_LOCUS2301</name>
</gene>
<comment type="subcellular location">
    <subcellularLocation>
        <location evidence="1">Endomembrane system</location>
        <topology evidence="1">Multi-pass membrane protein</topology>
    </subcellularLocation>
</comment>
<keyword evidence="5 10" id="KW-1133">Transmembrane helix</keyword>
<keyword evidence="8" id="KW-0675">Receptor</keyword>
<dbReference type="PANTHER" id="PTHR47154">
    <property type="entry name" value="G-PROTEIN COUPLED RECEPTOR MTH-RELATED"/>
    <property type="match status" value="1"/>
</dbReference>
<dbReference type="InterPro" id="IPR036272">
    <property type="entry name" value="Methuselah_N_sf"/>
</dbReference>
<keyword evidence="14" id="KW-1185">Reference proteome</keyword>
<feature type="chain" id="PRO_5043651258" description="G-protein coupled receptors family 2 profile 2 domain-containing protein" evidence="11">
    <location>
        <begin position="23"/>
        <end position="486"/>
    </location>
</feature>
<feature type="transmembrane region" description="Helical" evidence="10">
    <location>
        <begin position="391"/>
        <end position="407"/>
    </location>
</feature>
<keyword evidence="3 10" id="KW-0812">Transmembrane</keyword>
<dbReference type="PROSITE" id="PS50261">
    <property type="entry name" value="G_PROTEIN_RECEP_F2_4"/>
    <property type="match status" value="1"/>
</dbReference>
<organism evidence="13 14">
    <name type="scientific">Parnassius mnemosyne</name>
    <name type="common">clouded apollo</name>
    <dbReference type="NCBI Taxonomy" id="213953"/>
    <lineage>
        <taxon>Eukaryota</taxon>
        <taxon>Metazoa</taxon>
        <taxon>Ecdysozoa</taxon>
        <taxon>Arthropoda</taxon>
        <taxon>Hexapoda</taxon>
        <taxon>Insecta</taxon>
        <taxon>Pterygota</taxon>
        <taxon>Neoptera</taxon>
        <taxon>Endopterygota</taxon>
        <taxon>Lepidoptera</taxon>
        <taxon>Glossata</taxon>
        <taxon>Ditrysia</taxon>
        <taxon>Papilionoidea</taxon>
        <taxon>Papilionidae</taxon>
        <taxon>Parnassiinae</taxon>
        <taxon>Parnassini</taxon>
        <taxon>Parnassius</taxon>
        <taxon>Driopa</taxon>
    </lineage>
</organism>
<feature type="transmembrane region" description="Helical" evidence="10">
    <location>
        <begin position="341"/>
        <end position="364"/>
    </location>
</feature>
<evidence type="ECO:0000256" key="5">
    <source>
        <dbReference type="ARBA" id="ARBA00022989"/>
    </source>
</evidence>
<dbReference type="InterPro" id="IPR023311">
    <property type="entry name" value="Methusela_ecto_dom_2"/>
</dbReference>
<feature type="transmembrane region" description="Helical" evidence="10">
    <location>
        <begin position="177"/>
        <end position="199"/>
    </location>
</feature>
<evidence type="ECO:0000256" key="11">
    <source>
        <dbReference type="SAM" id="SignalP"/>
    </source>
</evidence>
<feature type="transmembrane region" description="Helical" evidence="10">
    <location>
        <begin position="291"/>
        <end position="321"/>
    </location>
</feature>
<accession>A0AAV1KBP5</accession>
<dbReference type="EMBL" id="CAVLGL010000013">
    <property type="protein sequence ID" value="CAK1580511.1"/>
    <property type="molecule type" value="Genomic_DNA"/>
</dbReference>
<feature type="transmembrane region" description="Helical" evidence="10">
    <location>
        <begin position="419"/>
        <end position="440"/>
    </location>
</feature>
<evidence type="ECO:0000256" key="10">
    <source>
        <dbReference type="SAM" id="Phobius"/>
    </source>
</evidence>
<evidence type="ECO:0000256" key="3">
    <source>
        <dbReference type="ARBA" id="ARBA00022692"/>
    </source>
</evidence>
<protein>
    <recommendedName>
        <fullName evidence="12">G-protein coupled receptors family 2 profile 2 domain-containing protein</fullName>
    </recommendedName>
</protein>
<evidence type="ECO:0000313" key="13">
    <source>
        <dbReference type="EMBL" id="CAK1580511.1"/>
    </source>
</evidence>
<dbReference type="Proteomes" id="UP001314205">
    <property type="component" value="Unassembled WGS sequence"/>
</dbReference>
<dbReference type="SUPFAM" id="SSF63877">
    <property type="entry name" value="Methuselah ectodomain"/>
    <property type="match status" value="1"/>
</dbReference>
<evidence type="ECO:0000256" key="1">
    <source>
        <dbReference type="ARBA" id="ARBA00004127"/>
    </source>
</evidence>
<feature type="transmembrane region" description="Helical" evidence="10">
    <location>
        <begin position="251"/>
        <end position="270"/>
    </location>
</feature>
<evidence type="ECO:0000256" key="4">
    <source>
        <dbReference type="ARBA" id="ARBA00022729"/>
    </source>
</evidence>
<keyword evidence="4 11" id="KW-0732">Signal</keyword>
<dbReference type="AlphaFoldDB" id="A0AAV1KBP5"/>